<feature type="non-terminal residue" evidence="2">
    <location>
        <position position="1"/>
    </location>
</feature>
<proteinExistence type="predicted"/>
<feature type="non-terminal residue" evidence="2">
    <location>
        <position position="82"/>
    </location>
</feature>
<organism evidence="2 3">
    <name type="scientific">Trifolium medium</name>
    <dbReference type="NCBI Taxonomy" id="97028"/>
    <lineage>
        <taxon>Eukaryota</taxon>
        <taxon>Viridiplantae</taxon>
        <taxon>Streptophyta</taxon>
        <taxon>Embryophyta</taxon>
        <taxon>Tracheophyta</taxon>
        <taxon>Spermatophyta</taxon>
        <taxon>Magnoliopsida</taxon>
        <taxon>eudicotyledons</taxon>
        <taxon>Gunneridae</taxon>
        <taxon>Pentapetalae</taxon>
        <taxon>rosids</taxon>
        <taxon>fabids</taxon>
        <taxon>Fabales</taxon>
        <taxon>Fabaceae</taxon>
        <taxon>Papilionoideae</taxon>
        <taxon>50 kb inversion clade</taxon>
        <taxon>NPAAA clade</taxon>
        <taxon>Hologalegina</taxon>
        <taxon>IRL clade</taxon>
        <taxon>Trifolieae</taxon>
        <taxon>Trifolium</taxon>
    </lineage>
</organism>
<keyword evidence="3" id="KW-1185">Reference proteome</keyword>
<reference evidence="2 3" key="1">
    <citation type="journal article" date="2018" name="Front. Plant Sci.">
        <title>Red Clover (Trifolium pratense) and Zigzag Clover (T. medium) - A Picture of Genomic Similarities and Differences.</title>
        <authorList>
            <person name="Dluhosova J."/>
            <person name="Istvanek J."/>
            <person name="Nedelnik J."/>
            <person name="Repkova J."/>
        </authorList>
    </citation>
    <scope>NUCLEOTIDE SEQUENCE [LARGE SCALE GENOMIC DNA]</scope>
    <source>
        <strain evidence="3">cv. 10/8</strain>
        <tissue evidence="2">Leaf</tissue>
    </source>
</reference>
<accession>A0A392RH60</accession>
<comment type="caution">
    <text evidence="2">The sequence shown here is derived from an EMBL/GenBank/DDBJ whole genome shotgun (WGS) entry which is preliminary data.</text>
</comment>
<name>A0A392RH60_9FABA</name>
<protein>
    <submittedName>
        <fullName evidence="2">Uncharacterized protein</fullName>
    </submittedName>
</protein>
<dbReference type="AlphaFoldDB" id="A0A392RH60"/>
<sequence length="82" mass="9231">FFSGKTGNAPLKRQNVAPKKPSQVHFPVKRKLYPLRTSYKQPITPVERRRPVAAFEDGNLPLPNDDDPPHDTGNNGWIEVAL</sequence>
<dbReference type="EMBL" id="LXQA010220749">
    <property type="protein sequence ID" value="MCI35156.1"/>
    <property type="molecule type" value="Genomic_DNA"/>
</dbReference>
<feature type="region of interest" description="Disordered" evidence="1">
    <location>
        <begin position="56"/>
        <end position="82"/>
    </location>
</feature>
<evidence type="ECO:0000256" key="1">
    <source>
        <dbReference type="SAM" id="MobiDB-lite"/>
    </source>
</evidence>
<evidence type="ECO:0000313" key="2">
    <source>
        <dbReference type="EMBL" id="MCI35156.1"/>
    </source>
</evidence>
<dbReference type="Proteomes" id="UP000265520">
    <property type="component" value="Unassembled WGS sequence"/>
</dbReference>
<evidence type="ECO:0000313" key="3">
    <source>
        <dbReference type="Proteomes" id="UP000265520"/>
    </source>
</evidence>
<feature type="region of interest" description="Disordered" evidence="1">
    <location>
        <begin position="1"/>
        <end position="23"/>
    </location>
</feature>